<reference evidence="1 2" key="1">
    <citation type="journal article" date="2009" name="Stand. Genomic Sci.">
        <title>Complete genome sequence of Desulfotomaculum acetoxidans type strain (5575).</title>
        <authorList>
            <person name="Spring S."/>
            <person name="Lapidus A."/>
            <person name="Schroder M."/>
            <person name="Gleim D."/>
            <person name="Sims D."/>
            <person name="Meincke L."/>
            <person name="Glavina Del Rio T."/>
            <person name="Tice H."/>
            <person name="Copeland A."/>
            <person name="Cheng J.F."/>
            <person name="Lucas S."/>
            <person name="Chen F."/>
            <person name="Nolan M."/>
            <person name="Bruce D."/>
            <person name="Goodwin L."/>
            <person name="Pitluck S."/>
            <person name="Ivanova N."/>
            <person name="Mavromatis K."/>
            <person name="Mikhailova N."/>
            <person name="Pati A."/>
            <person name="Chen A."/>
            <person name="Palaniappan K."/>
            <person name="Land M."/>
            <person name="Hauser L."/>
            <person name="Chang Y.J."/>
            <person name="Jeffries C.D."/>
            <person name="Chain P."/>
            <person name="Saunders E."/>
            <person name="Brettin T."/>
            <person name="Detter J.C."/>
            <person name="Goker M."/>
            <person name="Bristow J."/>
            <person name="Eisen J.A."/>
            <person name="Markowitz V."/>
            <person name="Hugenholtz P."/>
            <person name="Kyrpides N.C."/>
            <person name="Klenk H.P."/>
            <person name="Han C."/>
        </authorList>
    </citation>
    <scope>NUCLEOTIDE SEQUENCE [LARGE SCALE GENOMIC DNA]</scope>
    <source>
        <strain evidence="2">ATCC 49208 / DSM 771 / VKM B-1644</strain>
    </source>
</reference>
<keyword evidence="2" id="KW-1185">Reference proteome</keyword>
<dbReference type="AlphaFoldDB" id="C8W1R5"/>
<dbReference type="STRING" id="485916.Dtox_2763"/>
<gene>
    <name evidence="1" type="ordered locus">Dtox_2763</name>
</gene>
<dbReference type="KEGG" id="dae:Dtox_2763"/>
<evidence type="ECO:0000313" key="1">
    <source>
        <dbReference type="EMBL" id="ACV63536.1"/>
    </source>
</evidence>
<accession>C8W1R5</accession>
<evidence type="ECO:0000313" key="2">
    <source>
        <dbReference type="Proteomes" id="UP000002217"/>
    </source>
</evidence>
<dbReference type="RefSeq" id="WP_015758229.1">
    <property type="nucleotide sequence ID" value="NC_013216.1"/>
</dbReference>
<name>C8W1R5_DESAS</name>
<protein>
    <submittedName>
        <fullName evidence="1">Uncharacterized protein</fullName>
    </submittedName>
</protein>
<proteinExistence type="predicted"/>
<dbReference type="Proteomes" id="UP000002217">
    <property type="component" value="Chromosome"/>
</dbReference>
<dbReference type="OrthoDB" id="9987743at2"/>
<sequence>MIKVLRKSWYQFVVALLIISILALPGMIGFTTASAANTSGVTKPTKEIPVITGEDAAQYENTLIKLADSQGISAEYQLNKDDMVVQDLDAALGNGIIGASIRIIDNTGQKRISYFAALFNKKDGTLIKTIAVVFKKDGKLYEGTYIENGTKMLCLTMKENGDTVKGYKVNPDGTTTNFTPGQIVNPQMSINNVFWNCFSSCLSSSGVATWVVAMIGAVCTSVCEDFPNPPGCAACAVATVIGLESIAYYCLYECW</sequence>
<organism evidence="1 2">
    <name type="scientific">Desulfofarcimen acetoxidans (strain ATCC 49208 / DSM 771 / KCTC 5769 / VKM B-1644 / 5575)</name>
    <name type="common">Desulfotomaculum acetoxidans</name>
    <dbReference type="NCBI Taxonomy" id="485916"/>
    <lineage>
        <taxon>Bacteria</taxon>
        <taxon>Bacillati</taxon>
        <taxon>Bacillota</taxon>
        <taxon>Clostridia</taxon>
        <taxon>Eubacteriales</taxon>
        <taxon>Peptococcaceae</taxon>
        <taxon>Desulfofarcimen</taxon>
    </lineage>
</organism>
<dbReference type="EMBL" id="CP001720">
    <property type="protein sequence ID" value="ACV63536.1"/>
    <property type="molecule type" value="Genomic_DNA"/>
</dbReference>
<dbReference type="HOGENOM" id="CLU_1088711_0_0_9"/>